<feature type="region of interest" description="Disordered" evidence="1">
    <location>
        <begin position="40"/>
        <end position="102"/>
    </location>
</feature>
<evidence type="ECO:0000256" key="1">
    <source>
        <dbReference type="SAM" id="MobiDB-lite"/>
    </source>
</evidence>
<dbReference type="Proteomes" id="UP001432027">
    <property type="component" value="Unassembled WGS sequence"/>
</dbReference>
<proteinExistence type="predicted"/>
<comment type="caution">
    <text evidence="2">The sequence shown here is derived from an EMBL/GenBank/DDBJ whole genome shotgun (WGS) entry which is preliminary data.</text>
</comment>
<dbReference type="EMBL" id="BTSX01000005">
    <property type="protein sequence ID" value="GMT01949.1"/>
    <property type="molecule type" value="Genomic_DNA"/>
</dbReference>
<protein>
    <recommendedName>
        <fullName evidence="4">Ribosomal protein</fullName>
    </recommendedName>
</protein>
<evidence type="ECO:0008006" key="4">
    <source>
        <dbReference type="Google" id="ProtNLM"/>
    </source>
</evidence>
<evidence type="ECO:0000313" key="3">
    <source>
        <dbReference type="Proteomes" id="UP001432027"/>
    </source>
</evidence>
<feature type="compositionally biased region" description="Low complexity" evidence="1">
    <location>
        <begin position="50"/>
        <end position="61"/>
    </location>
</feature>
<feature type="non-terminal residue" evidence="2">
    <location>
        <position position="102"/>
    </location>
</feature>
<evidence type="ECO:0000313" key="2">
    <source>
        <dbReference type="EMBL" id="GMT01949.1"/>
    </source>
</evidence>
<feature type="compositionally biased region" description="Pro residues" evidence="1">
    <location>
        <begin position="91"/>
        <end position="102"/>
    </location>
</feature>
<feature type="non-terminal residue" evidence="2">
    <location>
        <position position="1"/>
    </location>
</feature>
<gene>
    <name evidence="2" type="ORF">PENTCL1PPCAC_24123</name>
</gene>
<organism evidence="2 3">
    <name type="scientific">Pristionchus entomophagus</name>
    <dbReference type="NCBI Taxonomy" id="358040"/>
    <lineage>
        <taxon>Eukaryota</taxon>
        <taxon>Metazoa</taxon>
        <taxon>Ecdysozoa</taxon>
        <taxon>Nematoda</taxon>
        <taxon>Chromadorea</taxon>
        <taxon>Rhabditida</taxon>
        <taxon>Rhabditina</taxon>
        <taxon>Diplogasteromorpha</taxon>
        <taxon>Diplogasteroidea</taxon>
        <taxon>Neodiplogasteridae</taxon>
        <taxon>Pristionchus</taxon>
    </lineage>
</organism>
<name>A0AAV5U6B1_9BILA</name>
<dbReference type="AlphaFoldDB" id="A0AAV5U6B1"/>
<accession>A0AAV5U6B1</accession>
<sequence length="102" mass="11125">IRSFKIVNLTSPLLPPLSSRYRTPCSLPYRIPELLCTPIRPVTSSDSRTCRSARAAGARGPRTGDAESHASRLRSWTGQRRRGPRSSAPGAPWPPCSPRSAT</sequence>
<keyword evidence="3" id="KW-1185">Reference proteome</keyword>
<reference evidence="2" key="1">
    <citation type="submission" date="2023-10" db="EMBL/GenBank/DDBJ databases">
        <title>Genome assembly of Pristionchus species.</title>
        <authorList>
            <person name="Yoshida K."/>
            <person name="Sommer R.J."/>
        </authorList>
    </citation>
    <scope>NUCLEOTIDE SEQUENCE</scope>
    <source>
        <strain evidence="2">RS0144</strain>
    </source>
</reference>